<dbReference type="Gene3D" id="1.10.150.20">
    <property type="entry name" value="5' to 3' exonuclease, C-terminal subdomain"/>
    <property type="match status" value="1"/>
</dbReference>
<dbReference type="GO" id="GO:0046872">
    <property type="term" value="F:metal ion binding"/>
    <property type="evidence" value="ECO:0007669"/>
    <property type="project" value="UniProtKB-KW"/>
</dbReference>
<dbReference type="Proteomes" id="UP000177941">
    <property type="component" value="Unassembled WGS sequence"/>
</dbReference>
<dbReference type="PANTHER" id="PTHR30471:SF3">
    <property type="entry name" value="UPF0758 PROTEIN YEES-RELATED"/>
    <property type="match status" value="1"/>
</dbReference>
<dbReference type="PROSITE" id="PS50249">
    <property type="entry name" value="MPN"/>
    <property type="match status" value="1"/>
</dbReference>
<comment type="caution">
    <text evidence="9">The sequence shown here is derived from an EMBL/GenBank/DDBJ whole genome shotgun (WGS) entry which is preliminary data.</text>
</comment>
<evidence type="ECO:0000256" key="6">
    <source>
        <dbReference type="RuleBase" id="RU003797"/>
    </source>
</evidence>
<evidence type="ECO:0000313" key="10">
    <source>
        <dbReference type="Proteomes" id="UP000177941"/>
    </source>
</evidence>
<dbReference type="GO" id="GO:0006508">
    <property type="term" value="P:proteolysis"/>
    <property type="evidence" value="ECO:0007669"/>
    <property type="project" value="UniProtKB-KW"/>
</dbReference>
<evidence type="ECO:0000256" key="4">
    <source>
        <dbReference type="ARBA" id="ARBA00022833"/>
    </source>
</evidence>
<evidence type="ECO:0000259" key="8">
    <source>
        <dbReference type="PROSITE" id="PS50249"/>
    </source>
</evidence>
<dbReference type="Gene3D" id="3.40.140.10">
    <property type="entry name" value="Cytidine Deaminase, domain 2"/>
    <property type="match status" value="1"/>
</dbReference>
<keyword evidence="4" id="KW-0862">Zinc</keyword>
<evidence type="ECO:0000256" key="2">
    <source>
        <dbReference type="ARBA" id="ARBA00022723"/>
    </source>
</evidence>
<dbReference type="InterPro" id="IPR020891">
    <property type="entry name" value="UPF0758_CS"/>
</dbReference>
<evidence type="ECO:0000256" key="5">
    <source>
        <dbReference type="ARBA" id="ARBA00023049"/>
    </source>
</evidence>
<organism evidence="9 10">
    <name type="scientific">Candidatus Andersenbacteria bacterium RIFCSPHIGHO2_12_FULL_45_11b</name>
    <dbReference type="NCBI Taxonomy" id="1797282"/>
    <lineage>
        <taxon>Bacteria</taxon>
        <taxon>Candidatus Anderseniibacteriota</taxon>
    </lineage>
</organism>
<dbReference type="PANTHER" id="PTHR30471">
    <property type="entry name" value="DNA REPAIR PROTEIN RADC"/>
    <property type="match status" value="1"/>
</dbReference>
<dbReference type="InterPro" id="IPR025657">
    <property type="entry name" value="RadC_JAB"/>
</dbReference>
<evidence type="ECO:0000256" key="1">
    <source>
        <dbReference type="ARBA" id="ARBA00022670"/>
    </source>
</evidence>
<name>A0A1G1X6E5_9BACT</name>
<dbReference type="InterPro" id="IPR010994">
    <property type="entry name" value="RuvA_2-like"/>
</dbReference>
<dbReference type="CDD" id="cd08071">
    <property type="entry name" value="MPN_DUF2466"/>
    <property type="match status" value="1"/>
</dbReference>
<feature type="compositionally biased region" description="Basic and acidic residues" evidence="7">
    <location>
        <begin position="10"/>
        <end position="20"/>
    </location>
</feature>
<dbReference type="EMBL" id="MHHS01000048">
    <property type="protein sequence ID" value="OGY35578.1"/>
    <property type="molecule type" value="Genomic_DNA"/>
</dbReference>
<dbReference type="InterPro" id="IPR046778">
    <property type="entry name" value="UPF0758_N"/>
</dbReference>
<sequence length="237" mass="26155">MSKGFTVHDLPPDERPRERMISQGADKVSAQELLAVLLGRGVAGQSVMNIARELMQEFKSLDHIVNASLEELQNIKGLGPAKALQLKASLEIARRVLKTERSKEQKKNTAKAVASPEHIAEHVRSHIRNWNKEHFYVISFDNRNRVAGTDLLTVGTLNSSLVHPRETFQAAISHHAASIAVSHNHPSGDPHPSEADIEVTRRLSEAGTLMGIGLLDHVIVSKTEFFSFRDEGMLGVL</sequence>
<gene>
    <name evidence="9" type="ORF">A3E36_00210</name>
</gene>
<keyword evidence="3" id="KW-0378">Hydrolase</keyword>
<dbReference type="PROSITE" id="PS01302">
    <property type="entry name" value="UPF0758"/>
    <property type="match status" value="1"/>
</dbReference>
<dbReference type="InterPro" id="IPR037518">
    <property type="entry name" value="MPN"/>
</dbReference>
<proteinExistence type="inferred from homology"/>
<protein>
    <recommendedName>
        <fullName evidence="8">MPN domain-containing protein</fullName>
    </recommendedName>
</protein>
<dbReference type="Pfam" id="PF20582">
    <property type="entry name" value="UPF0758_N"/>
    <property type="match status" value="1"/>
</dbReference>
<dbReference type="NCBIfam" id="NF000642">
    <property type="entry name" value="PRK00024.1"/>
    <property type="match status" value="1"/>
</dbReference>
<keyword evidence="1" id="KW-0645">Protease</keyword>
<dbReference type="SUPFAM" id="SSF47781">
    <property type="entry name" value="RuvA domain 2-like"/>
    <property type="match status" value="1"/>
</dbReference>
<dbReference type="Pfam" id="PF04002">
    <property type="entry name" value="RadC"/>
    <property type="match status" value="1"/>
</dbReference>
<evidence type="ECO:0000256" key="7">
    <source>
        <dbReference type="SAM" id="MobiDB-lite"/>
    </source>
</evidence>
<evidence type="ECO:0000256" key="3">
    <source>
        <dbReference type="ARBA" id="ARBA00022801"/>
    </source>
</evidence>
<dbReference type="NCBIfam" id="TIGR00608">
    <property type="entry name" value="radc"/>
    <property type="match status" value="1"/>
</dbReference>
<comment type="similarity">
    <text evidence="6">Belongs to the UPF0758 family.</text>
</comment>
<feature type="region of interest" description="Disordered" evidence="7">
    <location>
        <begin position="1"/>
        <end position="21"/>
    </location>
</feature>
<evidence type="ECO:0000313" key="9">
    <source>
        <dbReference type="EMBL" id="OGY35578.1"/>
    </source>
</evidence>
<feature type="domain" description="MPN" evidence="8">
    <location>
        <begin position="112"/>
        <end position="234"/>
    </location>
</feature>
<keyword evidence="5" id="KW-0482">Metalloprotease</keyword>
<dbReference type="SUPFAM" id="SSF102712">
    <property type="entry name" value="JAB1/MPN domain"/>
    <property type="match status" value="1"/>
</dbReference>
<dbReference type="GO" id="GO:0008237">
    <property type="term" value="F:metallopeptidase activity"/>
    <property type="evidence" value="ECO:0007669"/>
    <property type="project" value="UniProtKB-KW"/>
</dbReference>
<dbReference type="AlphaFoldDB" id="A0A1G1X6E5"/>
<dbReference type="InterPro" id="IPR001405">
    <property type="entry name" value="UPF0758"/>
</dbReference>
<reference evidence="9 10" key="1">
    <citation type="journal article" date="2016" name="Nat. Commun.">
        <title>Thousands of microbial genomes shed light on interconnected biogeochemical processes in an aquifer system.</title>
        <authorList>
            <person name="Anantharaman K."/>
            <person name="Brown C.T."/>
            <person name="Hug L.A."/>
            <person name="Sharon I."/>
            <person name="Castelle C.J."/>
            <person name="Probst A.J."/>
            <person name="Thomas B.C."/>
            <person name="Singh A."/>
            <person name="Wilkins M.J."/>
            <person name="Karaoz U."/>
            <person name="Brodie E.L."/>
            <person name="Williams K.H."/>
            <person name="Hubbard S.S."/>
            <person name="Banfield J.F."/>
        </authorList>
    </citation>
    <scope>NUCLEOTIDE SEQUENCE [LARGE SCALE GENOMIC DNA]</scope>
</reference>
<accession>A0A1G1X6E5</accession>
<keyword evidence="2" id="KW-0479">Metal-binding</keyword>